<evidence type="ECO:0000259" key="1">
    <source>
        <dbReference type="Pfam" id="PF03212"/>
    </source>
</evidence>
<dbReference type="Gene3D" id="2.160.20.20">
    <property type="match status" value="1"/>
</dbReference>
<evidence type="ECO:0000313" key="2">
    <source>
        <dbReference type="EMBL" id="EEB46832.1"/>
    </source>
</evidence>
<gene>
    <name evidence="2" type="ORF">PROVALCAL_01150</name>
</gene>
<name>B6XCT4_9GAMM</name>
<sequence length="73" mass="7862">MNVEGMHGDFLNVTDFSGKNNIVNVAGSGKESSDGYHLIHAGNSTKDAFKLNGDKVELGSFVYTLEQKMIIGI</sequence>
<dbReference type="Pfam" id="PF03212">
    <property type="entry name" value="Pertactin"/>
    <property type="match status" value="1"/>
</dbReference>
<feature type="domain" description="Pertactin central region" evidence="1">
    <location>
        <begin position="2"/>
        <end position="67"/>
    </location>
</feature>
<proteinExistence type="predicted"/>
<dbReference type="InterPro" id="IPR012332">
    <property type="entry name" value="Autotransporter_pectin_lyase_C"/>
</dbReference>
<dbReference type="AlphaFoldDB" id="B6XCT4"/>
<accession>B6XCT4</accession>
<organism evidence="2 3">
    <name type="scientific">Providencia alcalifaciens DSM 30120</name>
    <dbReference type="NCBI Taxonomy" id="520999"/>
    <lineage>
        <taxon>Bacteria</taxon>
        <taxon>Pseudomonadati</taxon>
        <taxon>Pseudomonadota</taxon>
        <taxon>Gammaproteobacteria</taxon>
        <taxon>Enterobacterales</taxon>
        <taxon>Morganellaceae</taxon>
        <taxon>Providencia</taxon>
    </lineage>
</organism>
<dbReference type="InterPro" id="IPR006315">
    <property type="entry name" value="OM_autotransptr_brl_dom"/>
</dbReference>
<dbReference type="InterPro" id="IPR011050">
    <property type="entry name" value="Pectin_lyase_fold/virulence"/>
</dbReference>
<protein>
    <recommendedName>
        <fullName evidence="1">Pertactin central region domain-containing protein</fullName>
    </recommendedName>
</protein>
<dbReference type="NCBIfam" id="TIGR01414">
    <property type="entry name" value="autotrans_barl"/>
    <property type="match status" value="1"/>
</dbReference>
<dbReference type="EMBL" id="ABXW01000017">
    <property type="protein sequence ID" value="EEB46832.1"/>
    <property type="molecule type" value="Genomic_DNA"/>
</dbReference>
<dbReference type="InterPro" id="IPR004899">
    <property type="entry name" value="Pertactin_central"/>
</dbReference>
<dbReference type="SUPFAM" id="SSF51126">
    <property type="entry name" value="Pectin lyase-like"/>
    <property type="match status" value="1"/>
</dbReference>
<evidence type="ECO:0000313" key="3">
    <source>
        <dbReference type="Proteomes" id="UP000003729"/>
    </source>
</evidence>
<comment type="caution">
    <text evidence="2">The sequence shown here is derived from an EMBL/GenBank/DDBJ whole genome shotgun (WGS) entry which is preliminary data.</text>
</comment>
<dbReference type="Proteomes" id="UP000003729">
    <property type="component" value="Unassembled WGS sequence"/>
</dbReference>
<reference evidence="2 3" key="1">
    <citation type="submission" date="2008-10" db="EMBL/GenBank/DDBJ databases">
        <title>Draft genome sequence of Providencia alcalifaciens (DSM 30120).</title>
        <authorList>
            <person name="Sudarsanam P."/>
            <person name="Ley R."/>
            <person name="Guruge J."/>
            <person name="Turnbaugh P.J."/>
            <person name="Mahowald M."/>
            <person name="Liep D."/>
            <person name="Gordon J."/>
        </authorList>
    </citation>
    <scope>NUCLEOTIDE SEQUENCE [LARGE SCALE GENOMIC DNA]</scope>
    <source>
        <strain evidence="2 3">DSM 30120</strain>
    </source>
</reference>
<reference evidence="2 3" key="2">
    <citation type="submission" date="2008-10" db="EMBL/GenBank/DDBJ databases">
        <authorList>
            <person name="Fulton L."/>
            <person name="Clifton S."/>
            <person name="Fulton B."/>
            <person name="Xu J."/>
            <person name="Minx P."/>
            <person name="Pepin K.H."/>
            <person name="Johnson M."/>
            <person name="Bhonagiri V."/>
            <person name="Nash W.E."/>
            <person name="Mardis E.R."/>
            <person name="Wilson R.K."/>
        </authorList>
    </citation>
    <scope>NUCLEOTIDE SEQUENCE [LARGE SCALE GENOMIC DNA]</scope>
    <source>
        <strain evidence="2 3">DSM 30120</strain>
    </source>
</reference>
<dbReference type="GO" id="GO:0019867">
    <property type="term" value="C:outer membrane"/>
    <property type="evidence" value="ECO:0007669"/>
    <property type="project" value="InterPro"/>
</dbReference>